<dbReference type="InterPro" id="IPR037883">
    <property type="entry name" value="Knr4/Smi1-like_sf"/>
</dbReference>
<dbReference type="SMART" id="SM00860">
    <property type="entry name" value="SMI1_KNR4"/>
    <property type="match status" value="1"/>
</dbReference>
<dbReference type="Pfam" id="PF09346">
    <property type="entry name" value="SMI1_KNR4"/>
    <property type="match status" value="1"/>
</dbReference>
<feature type="domain" description="Knr4/Smi1-like" evidence="1">
    <location>
        <begin position="280"/>
        <end position="403"/>
    </location>
</feature>
<dbReference type="SUPFAM" id="SSF160631">
    <property type="entry name" value="SMI1/KNR4-like"/>
    <property type="match status" value="1"/>
</dbReference>
<dbReference type="SUPFAM" id="SSF52540">
    <property type="entry name" value="P-loop containing nucleoside triphosphate hydrolases"/>
    <property type="match status" value="1"/>
</dbReference>
<evidence type="ECO:0000259" key="1">
    <source>
        <dbReference type="SMART" id="SM00860"/>
    </source>
</evidence>
<name>A0A2T0JWC4_9ACTN</name>
<dbReference type="PANTHER" id="PTHR47432:SF1">
    <property type="entry name" value="CELL WALL ASSEMBLY REGULATOR SMI1"/>
    <property type="match status" value="1"/>
</dbReference>
<evidence type="ECO:0000313" key="2">
    <source>
        <dbReference type="EMBL" id="PRX12014.1"/>
    </source>
</evidence>
<comment type="caution">
    <text evidence="2">The sequence shown here is derived from an EMBL/GenBank/DDBJ whole genome shotgun (WGS) entry which is preliminary data.</text>
</comment>
<dbReference type="RefSeq" id="WP_146169545.1">
    <property type="nucleotide sequence ID" value="NZ_BOMO01000060.1"/>
</dbReference>
<dbReference type="InterPro" id="IPR051873">
    <property type="entry name" value="KNR4/SMI1_regulator"/>
</dbReference>
<dbReference type="Gene3D" id="3.40.1580.10">
    <property type="entry name" value="SMI1/KNR4-like"/>
    <property type="match status" value="1"/>
</dbReference>
<accession>A0A2T0JWC4</accession>
<dbReference type="InterPro" id="IPR027417">
    <property type="entry name" value="P-loop_NTPase"/>
</dbReference>
<protein>
    <submittedName>
        <fullName evidence="2">Cell wall assembly regulator SMI1</fullName>
    </submittedName>
</protein>
<dbReference type="AlphaFoldDB" id="A0A2T0JWC4"/>
<organism evidence="2 3">
    <name type="scientific">Actinoplanes italicus</name>
    <dbReference type="NCBI Taxonomy" id="113567"/>
    <lineage>
        <taxon>Bacteria</taxon>
        <taxon>Bacillati</taxon>
        <taxon>Actinomycetota</taxon>
        <taxon>Actinomycetes</taxon>
        <taxon>Micromonosporales</taxon>
        <taxon>Micromonosporaceae</taxon>
        <taxon>Actinoplanes</taxon>
    </lineage>
</organism>
<dbReference type="OrthoDB" id="3287229at2"/>
<proteinExistence type="predicted"/>
<dbReference type="Pfam" id="PF13500">
    <property type="entry name" value="AAA_26"/>
    <property type="match status" value="1"/>
</dbReference>
<dbReference type="Gene3D" id="3.40.50.300">
    <property type="entry name" value="P-loop containing nucleotide triphosphate hydrolases"/>
    <property type="match status" value="1"/>
</dbReference>
<evidence type="ECO:0000313" key="3">
    <source>
        <dbReference type="Proteomes" id="UP000239415"/>
    </source>
</evidence>
<dbReference type="Proteomes" id="UP000239415">
    <property type="component" value="Unassembled WGS sequence"/>
</dbReference>
<reference evidence="2 3" key="1">
    <citation type="submission" date="2018-03" db="EMBL/GenBank/DDBJ databases">
        <title>Genomic Encyclopedia of Archaeal and Bacterial Type Strains, Phase II (KMG-II): from individual species to whole genera.</title>
        <authorList>
            <person name="Goeker M."/>
        </authorList>
    </citation>
    <scope>NUCLEOTIDE SEQUENCE [LARGE SCALE GENOMIC DNA]</scope>
    <source>
        <strain evidence="2 3">DSM 43146</strain>
    </source>
</reference>
<keyword evidence="3" id="KW-1185">Reference proteome</keyword>
<sequence>MERGWAGRGPWVIAATSADIEVNDAVKALVEGDHVATVLVGPGDAVPAAGALHLTDAESVSVERARDLIGAMTRAYDLVLISGGAGLLLPLGKDGWTLVDLAVRLPAPVLVVAAPGKDTENHLSLALDALSGRGIPASVLTIEDGDLSVKPVGPVPVETRPPLPAEPRAETISGRRFVVSLAGVFAVMVLAPCGLAFCNRTETTATTSFTPTAVLSMAAPPPVPSVRQRLSTDVCPEHAGPVTVGRPGRAATARVDRAWQRIEKWLAANAPVSHDSLRPPASSASIDVAQRRMSVAFPDDLVASLRRHDGGNRFSLPPFFAPESVDQIYRDWQVNCKVLAGAAGEWAEPWWHPDFVPFAEAGDGGSLVVDQRPGGHGRVGEFYPEDGTNFERWPASVAELLERTATSLETGKPYEGRYKPRVVNGAVDWEILRR</sequence>
<dbReference type="InterPro" id="IPR018958">
    <property type="entry name" value="Knr4/Smi1-like_dom"/>
</dbReference>
<gene>
    <name evidence="2" type="ORF">CLV67_13039</name>
</gene>
<dbReference type="EMBL" id="PVMZ01000030">
    <property type="protein sequence ID" value="PRX12014.1"/>
    <property type="molecule type" value="Genomic_DNA"/>
</dbReference>
<dbReference type="PANTHER" id="PTHR47432">
    <property type="entry name" value="CELL WALL ASSEMBLY REGULATOR SMI1"/>
    <property type="match status" value="1"/>
</dbReference>